<organism evidence="1 2">
    <name type="scientific">Acetobacterium wieringae</name>
    <dbReference type="NCBI Taxonomy" id="52694"/>
    <lineage>
        <taxon>Bacteria</taxon>
        <taxon>Bacillati</taxon>
        <taxon>Bacillota</taxon>
        <taxon>Clostridia</taxon>
        <taxon>Eubacteriales</taxon>
        <taxon>Eubacteriaceae</taxon>
        <taxon>Acetobacterium</taxon>
    </lineage>
</organism>
<accession>A0ABY6HFA7</accession>
<evidence type="ECO:0008006" key="3">
    <source>
        <dbReference type="Google" id="ProtNLM"/>
    </source>
</evidence>
<name>A0ABY6HFA7_9FIRM</name>
<dbReference type="InterPro" id="IPR036465">
    <property type="entry name" value="vWFA_dom_sf"/>
</dbReference>
<dbReference type="SUPFAM" id="SSF53300">
    <property type="entry name" value="vWA-like"/>
    <property type="match status" value="1"/>
</dbReference>
<dbReference type="RefSeq" id="WP_228879015.1">
    <property type="nucleotide sequence ID" value="NZ_CABIIK010000009.1"/>
</dbReference>
<protein>
    <recommendedName>
        <fullName evidence="3">Cobalamin biosynthesis protein CobT VWA domain protein</fullName>
    </recommendedName>
</protein>
<dbReference type="PANTHER" id="PTHR41248">
    <property type="entry name" value="NORD PROTEIN"/>
    <property type="match status" value="1"/>
</dbReference>
<dbReference type="Gene3D" id="3.40.50.410">
    <property type="entry name" value="von Willebrand factor, type A domain"/>
    <property type="match status" value="1"/>
</dbReference>
<proteinExistence type="predicted"/>
<reference evidence="1" key="1">
    <citation type="submission" date="2021-11" db="EMBL/GenBank/DDBJ databases">
        <title>Isoprene-degrading acetogen.</title>
        <authorList>
            <person name="Yang Y."/>
            <person name="Jin H."/>
            <person name="Yan J."/>
        </authorList>
    </citation>
    <scope>NUCLEOTIDE SEQUENCE</scope>
    <source>
        <strain evidence="1">Berkeley</strain>
    </source>
</reference>
<dbReference type="PANTHER" id="PTHR41248:SF1">
    <property type="entry name" value="NORD PROTEIN"/>
    <property type="match status" value="1"/>
</dbReference>
<keyword evidence="2" id="KW-1185">Reference proteome</keyword>
<sequence length="576" mass="66218">MDETRQWEYDDGEFDNRVTNLMWTICGDYSTRMDQKEKINLSQNSALYYGITAGGRRKFVDWPKINGYVQNRTSQGFNRQKLQNLVFLAINPMVIRQIAKERPGVIDIQKEACHEMLTLLENPKSQQFLDLVEFDILRILAEIDDGQEKRIRDMSLKILTVSQAETTGTFIEGIDALYIEWQALKVVKPLRYLEDESGPGDVIDTEAFINQSTDALFQIKELQKRDGEQEKEINKTEVVFVDQADLDNLLKQVAYFCGKSYFENYQTKKLQNTLCKGAHRDCLLHFTDGVLRSECDSEVKKKYALRDQHSNLAVYQGNIRVYMRTIKRLRDALLRTLMMERSKYPVLSDWGGINVKKLWRVGKVPTGRMFQRLDSNDKGGFVVDLLLDSSMSQKGREAFVAIQAYIITMALLEAGIPCRVTGFNSFLNFTVMKRFRNYDDPIKATENIFEYYCEGSNRDGLAIRSVCDSLYRRHEDNKVLIILSDGKPNDVRLQAKNGANAFRGVLTYSGGIAVADTAKEVRIARRRGISVLGVFTGHEQDLDAEKHIYGKDFIFTRNINHFAEIVTTYLKRIITN</sequence>
<evidence type="ECO:0000313" key="1">
    <source>
        <dbReference type="EMBL" id="UYO63232.1"/>
    </source>
</evidence>
<dbReference type="Proteomes" id="UP001163550">
    <property type="component" value="Chromosome"/>
</dbReference>
<evidence type="ECO:0000313" key="2">
    <source>
        <dbReference type="Proteomes" id="UP001163550"/>
    </source>
</evidence>
<dbReference type="EMBL" id="CP087994">
    <property type="protein sequence ID" value="UYO63232.1"/>
    <property type="molecule type" value="Genomic_DNA"/>
</dbReference>
<dbReference type="InterPro" id="IPR051928">
    <property type="entry name" value="NorD/CobT"/>
</dbReference>
<gene>
    <name evidence="1" type="ORF">LNN31_01965</name>
</gene>